<reference evidence="2" key="1">
    <citation type="submission" date="2014-03" db="EMBL/GenBank/DDBJ databases">
        <authorList>
            <person name="Urmite Genomes U."/>
        </authorList>
    </citation>
    <scope>NUCLEOTIDE SEQUENCE [LARGE SCALE GENOMIC DNA]</scope>
    <source>
        <strain evidence="2">HD-03</strain>
    </source>
</reference>
<evidence type="ECO:0000313" key="2">
    <source>
        <dbReference type="Proteomes" id="UP000028868"/>
    </source>
</evidence>
<name>A0A059NYQ3_9BACI</name>
<dbReference type="AlphaFoldDB" id="A0A059NYQ3"/>
<sequence length="81" mass="9760">MNLADAPDCVFDFVNEFIEREGEFPSYEDFENEFGNKYPFWSEKMPDTRYEIESEVDDEEFGMMTPEDELKDRGLRITDFY</sequence>
<reference evidence="1 2" key="2">
    <citation type="submission" date="2014-05" db="EMBL/GenBank/DDBJ databases">
        <title>Draft genome sequence of Halobacillus karajensis HK-03.</title>
        <authorList>
            <person name="Khelaifia S."/>
            <person name="Croce O."/>
            <person name="Lagier J.C."/>
            <person name="Raoult D."/>
        </authorList>
    </citation>
    <scope>NUCLEOTIDE SEQUENCE [LARGE SCALE GENOMIC DNA]</scope>
    <source>
        <strain evidence="1 2">HD-03</strain>
    </source>
</reference>
<proteinExistence type="predicted"/>
<dbReference type="RefSeq" id="WP_035505995.1">
    <property type="nucleotide sequence ID" value="NZ_CCDI010000001.1"/>
</dbReference>
<organism evidence="1 2">
    <name type="scientific">Halobacillus karajensis</name>
    <dbReference type="NCBI Taxonomy" id="195088"/>
    <lineage>
        <taxon>Bacteria</taxon>
        <taxon>Bacillati</taxon>
        <taxon>Bacillota</taxon>
        <taxon>Bacilli</taxon>
        <taxon>Bacillales</taxon>
        <taxon>Bacillaceae</taxon>
        <taxon>Halobacillus</taxon>
    </lineage>
</organism>
<dbReference type="Proteomes" id="UP000028868">
    <property type="component" value="Unassembled WGS sequence"/>
</dbReference>
<dbReference type="EMBL" id="CCDI010000001">
    <property type="protein sequence ID" value="CDQ22627.1"/>
    <property type="molecule type" value="Genomic_DNA"/>
</dbReference>
<protein>
    <submittedName>
        <fullName evidence="1">Uncharacterized protein</fullName>
    </submittedName>
</protein>
<evidence type="ECO:0000313" key="1">
    <source>
        <dbReference type="EMBL" id="CDQ22627.1"/>
    </source>
</evidence>
<accession>A0A059NYQ3</accession>
<comment type="caution">
    <text evidence="1">The sequence shown here is derived from an EMBL/GenBank/DDBJ whole genome shotgun (WGS) entry which is preliminary data.</text>
</comment>
<keyword evidence="2" id="KW-1185">Reference proteome</keyword>
<gene>
    <name evidence="1" type="ORF">BN983_00840</name>
</gene>